<dbReference type="RefSeq" id="WP_154525411.1">
    <property type="nucleotide sequence ID" value="NZ_VULZ01000007.1"/>
</dbReference>
<dbReference type="Proteomes" id="UP000481852">
    <property type="component" value="Unassembled WGS sequence"/>
</dbReference>
<keyword evidence="3" id="KW-1185">Reference proteome</keyword>
<evidence type="ECO:0000313" key="3">
    <source>
        <dbReference type="Proteomes" id="UP000481852"/>
    </source>
</evidence>
<accession>A0A6L5X677</accession>
<organism evidence="2 3">
    <name type="scientific">Porcincola intestinalis</name>
    <dbReference type="NCBI Taxonomy" id="2606632"/>
    <lineage>
        <taxon>Bacteria</taxon>
        <taxon>Bacillati</taxon>
        <taxon>Bacillota</taxon>
        <taxon>Clostridia</taxon>
        <taxon>Lachnospirales</taxon>
        <taxon>Lachnospiraceae</taxon>
        <taxon>Porcincola</taxon>
    </lineage>
</organism>
<evidence type="ECO:0000313" key="2">
    <source>
        <dbReference type="EMBL" id="MSS15007.1"/>
    </source>
</evidence>
<evidence type="ECO:0000256" key="1">
    <source>
        <dbReference type="SAM" id="MobiDB-lite"/>
    </source>
</evidence>
<protein>
    <submittedName>
        <fullName evidence="2">Uncharacterized protein</fullName>
    </submittedName>
</protein>
<gene>
    <name evidence="2" type="ORF">FYJ35_08110</name>
</gene>
<feature type="compositionally biased region" description="Basic and acidic residues" evidence="1">
    <location>
        <begin position="217"/>
        <end position="233"/>
    </location>
</feature>
<dbReference type="AlphaFoldDB" id="A0A6L5X677"/>
<reference evidence="2 3" key="1">
    <citation type="submission" date="2019-08" db="EMBL/GenBank/DDBJ databases">
        <title>In-depth cultivation of the pig gut microbiome towards novel bacterial diversity and tailored functional studies.</title>
        <authorList>
            <person name="Wylensek D."/>
            <person name="Hitch T.C.A."/>
            <person name="Clavel T."/>
        </authorList>
    </citation>
    <scope>NUCLEOTIDE SEQUENCE [LARGE SCALE GENOMIC DNA]</scope>
    <source>
        <strain evidence="2 3">Oil+RF-744-WCA-WT-11</strain>
    </source>
</reference>
<dbReference type="EMBL" id="VULZ01000007">
    <property type="protein sequence ID" value="MSS15007.1"/>
    <property type="molecule type" value="Genomic_DNA"/>
</dbReference>
<sequence>MIKIRYSNGSMEINPDAIFPAKPAEMKTIVSAMLDTGDTDAAESIHAHILEKVNALKKARDAMDPEQETARIAKVNAEIRRYLANAKALERFGCSPIIDDAAKIVLKKAIVHTIVMDAETRKRTIKTYSGWTFNKSGYEFELYKYSEKCYRIQICGTGLYIMELRSRTAAIESITPNMIEKLHQAAKAIEKAKEEFTTLQNAERAETISESAPASDPEQKPEPKQEEQPEQPK</sequence>
<feature type="region of interest" description="Disordered" evidence="1">
    <location>
        <begin position="199"/>
        <end position="233"/>
    </location>
</feature>
<name>A0A6L5X677_9FIRM</name>
<comment type="caution">
    <text evidence="2">The sequence shown here is derived from an EMBL/GenBank/DDBJ whole genome shotgun (WGS) entry which is preliminary data.</text>
</comment>
<proteinExistence type="predicted"/>